<dbReference type="InterPro" id="IPR036691">
    <property type="entry name" value="Endo/exonu/phosph_ase_sf"/>
</dbReference>
<evidence type="ECO:0000256" key="2">
    <source>
        <dbReference type="ARBA" id="ARBA00001946"/>
    </source>
</evidence>
<accession>A0A143PT25</accession>
<keyword evidence="8" id="KW-0234">DNA repair</keyword>
<keyword evidence="11" id="KW-1185">Reference proteome</keyword>
<keyword evidence="7" id="KW-0460">Magnesium</keyword>
<dbReference type="STRING" id="1855912.LuPra_04563"/>
<keyword evidence="3" id="KW-0540">Nuclease</keyword>
<dbReference type="SUPFAM" id="SSF56219">
    <property type="entry name" value="DNase I-like"/>
    <property type="match status" value="1"/>
</dbReference>
<evidence type="ECO:0000256" key="4">
    <source>
        <dbReference type="ARBA" id="ARBA00022723"/>
    </source>
</evidence>
<dbReference type="PROSITE" id="PS51257">
    <property type="entry name" value="PROKAR_LIPOPROTEIN"/>
    <property type="match status" value="1"/>
</dbReference>
<dbReference type="Pfam" id="PF03372">
    <property type="entry name" value="Exo_endo_phos"/>
    <property type="match status" value="1"/>
</dbReference>
<evidence type="ECO:0000256" key="6">
    <source>
        <dbReference type="ARBA" id="ARBA00022801"/>
    </source>
</evidence>
<gene>
    <name evidence="10" type="ORF">LuPra_04563</name>
</gene>
<dbReference type="Proteomes" id="UP000076079">
    <property type="component" value="Chromosome"/>
</dbReference>
<keyword evidence="4" id="KW-0479">Metal-binding</keyword>
<comment type="cofactor">
    <cofactor evidence="1">
        <name>Mn(2+)</name>
        <dbReference type="ChEBI" id="CHEBI:29035"/>
    </cofactor>
</comment>
<reference evidence="10 11" key="1">
    <citation type="journal article" date="2016" name="Genome Announc.">
        <title>First Complete Genome Sequence of a Subdivision 6 Acidobacterium Strain.</title>
        <authorList>
            <person name="Huang S."/>
            <person name="Vieira S."/>
            <person name="Bunk B."/>
            <person name="Riedel T."/>
            <person name="Sproer C."/>
            <person name="Overmann J."/>
        </authorList>
    </citation>
    <scope>NUCLEOTIDE SEQUENCE [LARGE SCALE GENOMIC DNA]</scope>
    <source>
        <strain evidence="11">DSM 100886 HEG_-6_39</strain>
    </source>
</reference>
<dbReference type="EMBL" id="CP015136">
    <property type="protein sequence ID" value="AMY11313.1"/>
    <property type="molecule type" value="Genomic_DNA"/>
</dbReference>
<proteinExistence type="predicted"/>
<evidence type="ECO:0000256" key="5">
    <source>
        <dbReference type="ARBA" id="ARBA00022763"/>
    </source>
</evidence>
<keyword evidence="10" id="KW-0255">Endonuclease</keyword>
<dbReference type="Gene3D" id="3.60.10.10">
    <property type="entry name" value="Endonuclease/exonuclease/phosphatase"/>
    <property type="match status" value="1"/>
</dbReference>
<reference evidence="11" key="2">
    <citation type="submission" date="2016-04" db="EMBL/GenBank/DDBJ databases">
        <title>First Complete Genome Sequence of a Subdivision 6 Acidobacterium.</title>
        <authorList>
            <person name="Huang S."/>
            <person name="Vieira S."/>
            <person name="Bunk B."/>
            <person name="Riedel T."/>
            <person name="Sproeer C."/>
            <person name="Overmann J."/>
        </authorList>
    </citation>
    <scope>NUCLEOTIDE SEQUENCE [LARGE SCALE GENOMIC DNA]</scope>
    <source>
        <strain evidence="11">DSM 100886 HEG_-6_39</strain>
    </source>
</reference>
<evidence type="ECO:0000256" key="1">
    <source>
        <dbReference type="ARBA" id="ARBA00001936"/>
    </source>
</evidence>
<dbReference type="AlphaFoldDB" id="A0A143PT25"/>
<dbReference type="RefSeq" id="WP_110172874.1">
    <property type="nucleotide sequence ID" value="NZ_CP015136.1"/>
</dbReference>
<evidence type="ECO:0000313" key="10">
    <source>
        <dbReference type="EMBL" id="AMY11313.1"/>
    </source>
</evidence>
<dbReference type="PANTHER" id="PTHR15822:SF4">
    <property type="entry name" value="TYROSYL-DNA PHOSPHODIESTERASE 2"/>
    <property type="match status" value="1"/>
</dbReference>
<evidence type="ECO:0000256" key="8">
    <source>
        <dbReference type="ARBA" id="ARBA00023204"/>
    </source>
</evidence>
<evidence type="ECO:0000313" key="11">
    <source>
        <dbReference type="Proteomes" id="UP000076079"/>
    </source>
</evidence>
<evidence type="ECO:0000256" key="7">
    <source>
        <dbReference type="ARBA" id="ARBA00022842"/>
    </source>
</evidence>
<keyword evidence="6" id="KW-0378">Hydrolase</keyword>
<dbReference type="InterPro" id="IPR005135">
    <property type="entry name" value="Endo/exonuclease/phosphatase"/>
</dbReference>
<dbReference type="InterPro" id="IPR051547">
    <property type="entry name" value="TDP2-like"/>
</dbReference>
<feature type="domain" description="Endonuclease/exonuclease/phosphatase" evidence="9">
    <location>
        <begin position="88"/>
        <end position="343"/>
    </location>
</feature>
<keyword evidence="10" id="KW-0269">Exonuclease</keyword>
<dbReference type="GO" id="GO:0046872">
    <property type="term" value="F:metal ion binding"/>
    <property type="evidence" value="ECO:0007669"/>
    <property type="project" value="UniProtKB-KW"/>
</dbReference>
<comment type="cofactor">
    <cofactor evidence="2">
        <name>Mg(2+)</name>
        <dbReference type="ChEBI" id="CHEBI:18420"/>
    </cofactor>
</comment>
<protein>
    <submittedName>
        <fullName evidence="10">Endonuclease/Exonuclease/phosphatase family protein</fullName>
    </submittedName>
</protein>
<name>A0A143PT25_LUTPR</name>
<dbReference type="OrthoDB" id="9813425at2"/>
<dbReference type="GO" id="GO:0004519">
    <property type="term" value="F:endonuclease activity"/>
    <property type="evidence" value="ECO:0007669"/>
    <property type="project" value="UniProtKB-KW"/>
</dbReference>
<sequence length="355" mass="38123">MMRGFVIALVGLGLATGCASPVRMAVAPGPHASCRATEAVSPDVPVAWIRPVEDGERRALDARCAQVGRPILPTPTQDSPRAQRVLVATWNMHDGRGDVLSLVDALRRGAPDRPAPDAVVVLLQEVVRSLPSARAATTASIETDSTGVQDIPSIVSRLGWHLAYLPGKRNRLRPDGAMAADRGVAILSSLPLTDLEAIELPIERQRRVALSGVVHGTSADGRAWRLRVVSVHLENRSGARRFWARAGASRTRQAEALIGALALSPTAGTSAALPALVGGDFNVWLGPREEALRLLRDAFGTFPSEDTRPTMQNAWRLDYLFPRLPGTVQTTHRRLDALFGSDHYPVVATLDVGTN</sequence>
<keyword evidence="5" id="KW-0227">DNA damage</keyword>
<evidence type="ECO:0000256" key="3">
    <source>
        <dbReference type="ARBA" id="ARBA00022722"/>
    </source>
</evidence>
<dbReference type="GO" id="GO:0006281">
    <property type="term" value="P:DNA repair"/>
    <property type="evidence" value="ECO:0007669"/>
    <property type="project" value="UniProtKB-KW"/>
</dbReference>
<evidence type="ECO:0000259" key="9">
    <source>
        <dbReference type="Pfam" id="PF03372"/>
    </source>
</evidence>
<dbReference type="KEGG" id="abac:LuPra_04563"/>
<organism evidence="10 11">
    <name type="scientific">Luteitalea pratensis</name>
    <dbReference type="NCBI Taxonomy" id="1855912"/>
    <lineage>
        <taxon>Bacteria</taxon>
        <taxon>Pseudomonadati</taxon>
        <taxon>Acidobacteriota</taxon>
        <taxon>Vicinamibacteria</taxon>
        <taxon>Vicinamibacterales</taxon>
        <taxon>Vicinamibacteraceae</taxon>
        <taxon>Luteitalea</taxon>
    </lineage>
</organism>
<dbReference type="PANTHER" id="PTHR15822">
    <property type="entry name" value="TRAF AND TNF RECEPTOR-ASSOCIATED PROTEIN"/>
    <property type="match status" value="1"/>
</dbReference>
<dbReference type="GO" id="GO:0004527">
    <property type="term" value="F:exonuclease activity"/>
    <property type="evidence" value="ECO:0007669"/>
    <property type="project" value="UniProtKB-KW"/>
</dbReference>